<keyword evidence="2" id="KW-1185">Reference proteome</keyword>
<evidence type="ECO:0000313" key="2">
    <source>
        <dbReference type="Proteomes" id="UP001331515"/>
    </source>
</evidence>
<protein>
    <recommendedName>
        <fullName evidence="3">Reverse transcriptase domain-containing protein</fullName>
    </recommendedName>
</protein>
<comment type="caution">
    <text evidence="1">The sequence shown here is derived from an EMBL/GenBank/DDBJ whole genome shotgun (WGS) entry which is preliminary data.</text>
</comment>
<sequence>MRVFFYLDDLIGMARSREWAMFHTAQLILHVTKVLINWKKSSPIPHQQVEYLGVMLDAGRLRATLTESRQASLLRAVCRLRQEATVTALTIMQTLGLMTAAHPVVPLRLLHARRMQRRCIGLRLNLKRHKRRLATIPPSVESNL</sequence>
<gene>
    <name evidence="1" type="ORF">CgunFtcFv8_015629</name>
</gene>
<dbReference type="PANTHER" id="PTHR33050:SF7">
    <property type="entry name" value="RIBONUCLEASE H"/>
    <property type="match status" value="1"/>
</dbReference>
<dbReference type="PANTHER" id="PTHR33050">
    <property type="entry name" value="REVERSE TRANSCRIPTASE DOMAIN-CONTAINING PROTEIN"/>
    <property type="match status" value="1"/>
</dbReference>
<proteinExistence type="predicted"/>
<dbReference type="InterPro" id="IPR052055">
    <property type="entry name" value="Hepadnavirus_pol/RT"/>
</dbReference>
<dbReference type="AlphaFoldDB" id="A0AAN8C799"/>
<evidence type="ECO:0008006" key="3">
    <source>
        <dbReference type="Google" id="ProtNLM"/>
    </source>
</evidence>
<dbReference type="EMBL" id="JAURVH010001533">
    <property type="protein sequence ID" value="KAK5898190.1"/>
    <property type="molecule type" value="Genomic_DNA"/>
</dbReference>
<accession>A0AAN8C799</accession>
<organism evidence="1 2">
    <name type="scientific">Champsocephalus gunnari</name>
    <name type="common">Mackerel icefish</name>
    <dbReference type="NCBI Taxonomy" id="52237"/>
    <lineage>
        <taxon>Eukaryota</taxon>
        <taxon>Metazoa</taxon>
        <taxon>Chordata</taxon>
        <taxon>Craniata</taxon>
        <taxon>Vertebrata</taxon>
        <taxon>Euteleostomi</taxon>
        <taxon>Actinopterygii</taxon>
        <taxon>Neopterygii</taxon>
        <taxon>Teleostei</taxon>
        <taxon>Neoteleostei</taxon>
        <taxon>Acanthomorphata</taxon>
        <taxon>Eupercaria</taxon>
        <taxon>Perciformes</taxon>
        <taxon>Notothenioidei</taxon>
        <taxon>Channichthyidae</taxon>
        <taxon>Champsocephalus</taxon>
    </lineage>
</organism>
<dbReference type="Proteomes" id="UP001331515">
    <property type="component" value="Unassembled WGS sequence"/>
</dbReference>
<evidence type="ECO:0000313" key="1">
    <source>
        <dbReference type="EMBL" id="KAK5898190.1"/>
    </source>
</evidence>
<name>A0AAN8C799_CHAGU</name>
<reference evidence="1 2" key="1">
    <citation type="journal article" date="2023" name="Mol. Biol. Evol.">
        <title>Genomics of Secondarily Temperate Adaptation in the Only Non-Antarctic Icefish.</title>
        <authorList>
            <person name="Rivera-Colon A.G."/>
            <person name="Rayamajhi N."/>
            <person name="Minhas B.F."/>
            <person name="Madrigal G."/>
            <person name="Bilyk K.T."/>
            <person name="Yoon V."/>
            <person name="Hune M."/>
            <person name="Gregory S."/>
            <person name="Cheng C.H.C."/>
            <person name="Catchen J.M."/>
        </authorList>
    </citation>
    <scope>NUCLEOTIDE SEQUENCE [LARGE SCALE GENOMIC DNA]</scope>
    <source>
        <tissue evidence="1">White muscle</tissue>
    </source>
</reference>